<evidence type="ECO:0000313" key="3">
    <source>
        <dbReference type="Proteomes" id="UP001341840"/>
    </source>
</evidence>
<keyword evidence="3" id="KW-1185">Reference proteome</keyword>
<proteinExistence type="predicted"/>
<gene>
    <name evidence="2" type="ORF">PIB30_073335</name>
</gene>
<feature type="region of interest" description="Disordered" evidence="1">
    <location>
        <begin position="94"/>
        <end position="123"/>
    </location>
</feature>
<dbReference type="Proteomes" id="UP001341840">
    <property type="component" value="Unassembled WGS sequence"/>
</dbReference>
<name>A0ABU6VND9_9FABA</name>
<sequence>MSGPQGKRNHLKTERYDAIVGGSPKDLNHPKLYKQGGITPSRDTFSYPTHLLGYAEEHVTEDTSSYLDLCSLVPHSKSFGQSLRNPTLILAPWGHSYSRDKKRSARDLSGRWKRNPNQQRRGR</sequence>
<reference evidence="2 3" key="1">
    <citation type="journal article" date="2023" name="Plants (Basel)">
        <title>Bridging the Gap: Combining Genomics and Transcriptomics Approaches to Understand Stylosanthes scabra, an Orphan Legume from the Brazilian Caatinga.</title>
        <authorList>
            <person name="Ferreira-Neto J.R.C."/>
            <person name="da Silva M.D."/>
            <person name="Binneck E."/>
            <person name="de Melo N.F."/>
            <person name="da Silva R.H."/>
            <person name="de Melo A.L.T.M."/>
            <person name="Pandolfi V."/>
            <person name="Bustamante F.O."/>
            <person name="Brasileiro-Vidal A.C."/>
            <person name="Benko-Iseppon A.M."/>
        </authorList>
    </citation>
    <scope>NUCLEOTIDE SEQUENCE [LARGE SCALE GENOMIC DNA]</scope>
    <source>
        <tissue evidence="2">Leaves</tissue>
    </source>
</reference>
<organism evidence="2 3">
    <name type="scientific">Stylosanthes scabra</name>
    <dbReference type="NCBI Taxonomy" id="79078"/>
    <lineage>
        <taxon>Eukaryota</taxon>
        <taxon>Viridiplantae</taxon>
        <taxon>Streptophyta</taxon>
        <taxon>Embryophyta</taxon>
        <taxon>Tracheophyta</taxon>
        <taxon>Spermatophyta</taxon>
        <taxon>Magnoliopsida</taxon>
        <taxon>eudicotyledons</taxon>
        <taxon>Gunneridae</taxon>
        <taxon>Pentapetalae</taxon>
        <taxon>rosids</taxon>
        <taxon>fabids</taxon>
        <taxon>Fabales</taxon>
        <taxon>Fabaceae</taxon>
        <taxon>Papilionoideae</taxon>
        <taxon>50 kb inversion clade</taxon>
        <taxon>dalbergioids sensu lato</taxon>
        <taxon>Dalbergieae</taxon>
        <taxon>Pterocarpus clade</taxon>
        <taxon>Stylosanthes</taxon>
    </lineage>
</organism>
<evidence type="ECO:0000256" key="1">
    <source>
        <dbReference type="SAM" id="MobiDB-lite"/>
    </source>
</evidence>
<accession>A0ABU6VND9</accession>
<feature type="region of interest" description="Disordered" evidence="1">
    <location>
        <begin position="1"/>
        <end position="40"/>
    </location>
</feature>
<comment type="caution">
    <text evidence="2">The sequence shown here is derived from an EMBL/GenBank/DDBJ whole genome shotgun (WGS) entry which is preliminary data.</text>
</comment>
<evidence type="ECO:0000313" key="2">
    <source>
        <dbReference type="EMBL" id="MED6174902.1"/>
    </source>
</evidence>
<protein>
    <submittedName>
        <fullName evidence="2">Uncharacterized protein</fullName>
    </submittedName>
</protein>
<dbReference type="EMBL" id="JASCZI010151922">
    <property type="protein sequence ID" value="MED6174902.1"/>
    <property type="molecule type" value="Genomic_DNA"/>
</dbReference>